<dbReference type="AlphaFoldDB" id="A0A9P4QTG4"/>
<keyword evidence="1" id="KW-0812">Transmembrane</keyword>
<sequence>MQFPRRAKGIRMPLLGAACLPQAIAPSAVAAGSRASHAVSGHHFLLLLMLLLLMLLLLAARTCTRDMCVSLASLHPRLPPRTAHGARRNALPPTARTAHTSSIAMHGEVVCILSLAAAAAAAACFCLQSDRQTGGAGGGLAHTSPGYAAQPAAVAISSRVCLSQAGSPSHRLPATACQSNGAVLRLNMPAPRVRERRRAAPIR</sequence>
<reference evidence="2" key="1">
    <citation type="journal article" date="2020" name="Stud. Mycol.">
        <title>101 Dothideomycetes genomes: a test case for predicting lifestyles and emergence of pathogens.</title>
        <authorList>
            <person name="Haridas S."/>
            <person name="Albert R."/>
            <person name="Binder M."/>
            <person name="Bloem J."/>
            <person name="Labutti K."/>
            <person name="Salamov A."/>
            <person name="Andreopoulos B."/>
            <person name="Baker S."/>
            <person name="Barry K."/>
            <person name="Bills G."/>
            <person name="Bluhm B."/>
            <person name="Cannon C."/>
            <person name="Castanera R."/>
            <person name="Culley D."/>
            <person name="Daum C."/>
            <person name="Ezra D."/>
            <person name="Gonzalez J."/>
            <person name="Henrissat B."/>
            <person name="Kuo A."/>
            <person name="Liang C."/>
            <person name="Lipzen A."/>
            <person name="Lutzoni F."/>
            <person name="Magnuson J."/>
            <person name="Mondo S."/>
            <person name="Nolan M."/>
            <person name="Ohm R."/>
            <person name="Pangilinan J."/>
            <person name="Park H.-J."/>
            <person name="Ramirez L."/>
            <person name="Alfaro M."/>
            <person name="Sun H."/>
            <person name="Tritt A."/>
            <person name="Yoshinaga Y."/>
            <person name="Zwiers L.-H."/>
            <person name="Turgeon B."/>
            <person name="Goodwin S."/>
            <person name="Spatafora J."/>
            <person name="Crous P."/>
            <person name="Grigoriev I."/>
        </authorList>
    </citation>
    <scope>NUCLEOTIDE SEQUENCE</scope>
    <source>
        <strain evidence="2">CBS 125425</strain>
    </source>
</reference>
<name>A0A9P4QTG4_9PLEO</name>
<keyword evidence="3" id="KW-1185">Reference proteome</keyword>
<organism evidence="2 3">
    <name type="scientific">Polyplosphaeria fusca</name>
    <dbReference type="NCBI Taxonomy" id="682080"/>
    <lineage>
        <taxon>Eukaryota</taxon>
        <taxon>Fungi</taxon>
        <taxon>Dikarya</taxon>
        <taxon>Ascomycota</taxon>
        <taxon>Pezizomycotina</taxon>
        <taxon>Dothideomycetes</taxon>
        <taxon>Pleosporomycetidae</taxon>
        <taxon>Pleosporales</taxon>
        <taxon>Tetraplosphaeriaceae</taxon>
        <taxon>Polyplosphaeria</taxon>
    </lineage>
</organism>
<gene>
    <name evidence="2" type="ORF">EJ04DRAFT_525404</name>
</gene>
<accession>A0A9P4QTG4</accession>
<evidence type="ECO:0000313" key="3">
    <source>
        <dbReference type="Proteomes" id="UP000799444"/>
    </source>
</evidence>
<keyword evidence="1" id="KW-0472">Membrane</keyword>
<evidence type="ECO:0000313" key="2">
    <source>
        <dbReference type="EMBL" id="KAF2732369.1"/>
    </source>
</evidence>
<dbReference type="Proteomes" id="UP000799444">
    <property type="component" value="Unassembled WGS sequence"/>
</dbReference>
<proteinExistence type="predicted"/>
<keyword evidence="1" id="KW-1133">Transmembrane helix</keyword>
<comment type="caution">
    <text evidence="2">The sequence shown here is derived from an EMBL/GenBank/DDBJ whole genome shotgun (WGS) entry which is preliminary data.</text>
</comment>
<dbReference type="EMBL" id="ML996178">
    <property type="protein sequence ID" value="KAF2732369.1"/>
    <property type="molecule type" value="Genomic_DNA"/>
</dbReference>
<feature type="transmembrane region" description="Helical" evidence="1">
    <location>
        <begin position="40"/>
        <end position="60"/>
    </location>
</feature>
<evidence type="ECO:0000256" key="1">
    <source>
        <dbReference type="SAM" id="Phobius"/>
    </source>
</evidence>
<protein>
    <submittedName>
        <fullName evidence="2">Uncharacterized protein</fullName>
    </submittedName>
</protein>